<protein>
    <submittedName>
        <fullName evidence="2">Uncharacterized protein</fullName>
    </submittedName>
</protein>
<proteinExistence type="predicted"/>
<keyword evidence="1" id="KW-0175">Coiled coil</keyword>
<accession>A0A1F5XI49</accession>
<evidence type="ECO:0000313" key="3">
    <source>
        <dbReference type="Proteomes" id="UP000177346"/>
    </source>
</evidence>
<gene>
    <name evidence="2" type="ORF">A3B19_02360</name>
</gene>
<evidence type="ECO:0000313" key="2">
    <source>
        <dbReference type="EMBL" id="OGF87615.1"/>
    </source>
</evidence>
<dbReference type="AlphaFoldDB" id="A0A1F5XI49"/>
<comment type="caution">
    <text evidence="2">The sequence shown here is derived from an EMBL/GenBank/DDBJ whole genome shotgun (WGS) entry which is preliminary data.</text>
</comment>
<reference evidence="2 3" key="1">
    <citation type="journal article" date="2016" name="Nat. Commun.">
        <title>Thousands of microbial genomes shed light on interconnected biogeochemical processes in an aquifer system.</title>
        <authorList>
            <person name="Anantharaman K."/>
            <person name="Brown C.T."/>
            <person name="Hug L.A."/>
            <person name="Sharon I."/>
            <person name="Castelle C.J."/>
            <person name="Probst A.J."/>
            <person name="Thomas B.C."/>
            <person name="Singh A."/>
            <person name="Wilkins M.J."/>
            <person name="Karaoz U."/>
            <person name="Brodie E.L."/>
            <person name="Williams K.H."/>
            <person name="Hubbard S.S."/>
            <person name="Banfield J.F."/>
        </authorList>
    </citation>
    <scope>NUCLEOTIDE SEQUENCE [LARGE SCALE GENOMIC DNA]</scope>
</reference>
<organism evidence="2 3">
    <name type="scientific">Candidatus Giovannonibacteria bacterium RIFCSPLOWO2_01_FULL_46_32</name>
    <dbReference type="NCBI Taxonomy" id="1798353"/>
    <lineage>
        <taxon>Bacteria</taxon>
        <taxon>Candidatus Giovannoniibacteriota</taxon>
    </lineage>
</organism>
<dbReference type="EMBL" id="MFIF01000003">
    <property type="protein sequence ID" value="OGF87615.1"/>
    <property type="molecule type" value="Genomic_DNA"/>
</dbReference>
<name>A0A1F5XI49_9BACT</name>
<sequence length="274" mass="31054">MKNSKKPTVGLQDIGKLVKRNGGPDVSDVEALMKGLDDDAIERANAAFVEDVAKQMEAIAKGEDVYRVAAEKLAQVETRVRKMTEDNKALDIFEDTPPITKLRAAAAQLKEMMQKAGEEDKKNPFAAKLLKFRRVYEEVKALVKKGNEALSQLKAGGEVSDKALSELKEGYARHLYRFVEEDRWMERVPQEQLNRWAKEHHAFNESAVSWTVRDCPDHDRQYCDHWYWGAQGDEQGVALCRSLRDLANANTRIRNVLKKKKQAPTVSRPADSES</sequence>
<evidence type="ECO:0000256" key="1">
    <source>
        <dbReference type="SAM" id="Coils"/>
    </source>
</evidence>
<dbReference type="Proteomes" id="UP000177346">
    <property type="component" value="Unassembled WGS sequence"/>
</dbReference>
<feature type="coiled-coil region" evidence="1">
    <location>
        <begin position="66"/>
        <end position="119"/>
    </location>
</feature>